<feature type="signal peptide" evidence="1">
    <location>
        <begin position="1"/>
        <end position="20"/>
    </location>
</feature>
<evidence type="ECO:0000313" key="3">
    <source>
        <dbReference type="Proteomes" id="UP000051950"/>
    </source>
</evidence>
<dbReference type="STRING" id="687842.ASU31_19470"/>
<dbReference type="CDD" id="cd08977">
    <property type="entry name" value="SusD"/>
    <property type="match status" value="1"/>
</dbReference>
<dbReference type="PROSITE" id="PS51257">
    <property type="entry name" value="PROKAR_LIPOPROTEIN"/>
    <property type="match status" value="1"/>
</dbReference>
<dbReference type="OrthoDB" id="9766256at2"/>
<protein>
    <recommendedName>
        <fullName evidence="4">SusD/RagB family nutrient-binding outer membrane lipoprotein</fullName>
    </recommendedName>
</protein>
<evidence type="ECO:0000256" key="1">
    <source>
        <dbReference type="SAM" id="SignalP"/>
    </source>
</evidence>
<dbReference type="RefSeq" id="WP_057933944.1">
    <property type="nucleotide sequence ID" value="NZ_LMZQ01000018.1"/>
</dbReference>
<organism evidence="2 3">
    <name type="scientific">Pedobacter ginsenosidimutans</name>
    <dbReference type="NCBI Taxonomy" id="687842"/>
    <lineage>
        <taxon>Bacteria</taxon>
        <taxon>Pseudomonadati</taxon>
        <taxon>Bacteroidota</taxon>
        <taxon>Sphingobacteriia</taxon>
        <taxon>Sphingobacteriales</taxon>
        <taxon>Sphingobacteriaceae</taxon>
        <taxon>Pedobacter</taxon>
    </lineage>
</organism>
<dbReference type="InterPro" id="IPR011990">
    <property type="entry name" value="TPR-like_helical_dom_sf"/>
</dbReference>
<dbReference type="Pfam" id="PF12771">
    <property type="entry name" value="SusD-like_2"/>
    <property type="match status" value="1"/>
</dbReference>
<feature type="chain" id="PRO_5006665313" description="SusD/RagB family nutrient-binding outer membrane lipoprotein" evidence="1">
    <location>
        <begin position="21"/>
        <end position="479"/>
    </location>
</feature>
<keyword evidence="3" id="KW-1185">Reference proteome</keyword>
<gene>
    <name evidence="2" type="ORF">ASU31_19470</name>
</gene>
<evidence type="ECO:0008006" key="4">
    <source>
        <dbReference type="Google" id="ProtNLM"/>
    </source>
</evidence>
<name>A0A0T5VL97_9SPHI</name>
<proteinExistence type="predicted"/>
<evidence type="ECO:0000313" key="2">
    <source>
        <dbReference type="EMBL" id="KRT14473.1"/>
    </source>
</evidence>
<comment type="caution">
    <text evidence="2">The sequence shown here is derived from an EMBL/GenBank/DDBJ whole genome shotgun (WGS) entry which is preliminary data.</text>
</comment>
<dbReference type="AlphaFoldDB" id="A0A0T5VL97"/>
<dbReference type="Proteomes" id="UP000051950">
    <property type="component" value="Unassembled WGS sequence"/>
</dbReference>
<sequence length="479" mass="52780">MKNKKLYILAILAIAFTSCNKELDEVNINPNAPEIPQADYLLTGAIKNTSDTYWGTTNNLNSSLLFAQHWAKVQYTEEDRFIYSNSSFTALWSTGYAQSIAGLNKIVELADAQGNPNYKGVALVLRSWVFLLLTDAYGDVPYTQAGKIKQFVTPVYDKQKDVYYGILADLKSAQTALDPASGAPVISGDIMYGGNITHWKEFANSLRLRIALRIADKEPAKSQAVIDEIKAEGGNYINSNAFNAQLVYQVSPQQNPVAASFETRNDYRISKTIVDKLFALKDPRLPIYASKTENVTPQVYVGIPNGSTNSEASAIGLANSSKPGAYFLNPLAPAVILSYAELLFDRAEAAARGFTTENAADLYNQAIRASFDQYGISGNVVDDYINQAAVKYDPTNYKKSIGEQKWIALFGQGLEAWTEQRRLDYPQLTASVNTVLNGKIPVRFIYPGSEQSLNGQNYKNAVSSQGADLLTTKLWFDAF</sequence>
<dbReference type="SUPFAM" id="SSF48452">
    <property type="entry name" value="TPR-like"/>
    <property type="match status" value="1"/>
</dbReference>
<dbReference type="InterPro" id="IPR041662">
    <property type="entry name" value="SusD-like_2"/>
</dbReference>
<accession>A0A0T5VL97</accession>
<reference evidence="2 3" key="1">
    <citation type="submission" date="2015-11" db="EMBL/GenBank/DDBJ databases">
        <title>Sequence of Pedobacter ginsenosidimutans.</title>
        <authorList>
            <person name="Carson E."/>
            <person name="Keyser V."/>
            <person name="Newman J."/>
            <person name="Miller J."/>
        </authorList>
    </citation>
    <scope>NUCLEOTIDE SEQUENCE [LARGE SCALE GENOMIC DNA]</scope>
    <source>
        <strain evidence="2 3">KACC 14530</strain>
    </source>
</reference>
<keyword evidence="1" id="KW-0732">Signal</keyword>
<dbReference type="EMBL" id="LMZQ01000018">
    <property type="protein sequence ID" value="KRT14473.1"/>
    <property type="molecule type" value="Genomic_DNA"/>
</dbReference>
<dbReference type="Gene3D" id="1.25.40.390">
    <property type="match status" value="1"/>
</dbReference>